<reference evidence="1" key="1">
    <citation type="submission" date="2023-04" db="EMBL/GenBank/DDBJ databases">
        <authorList>
            <consortium name="ELIXIR-Norway"/>
        </authorList>
    </citation>
    <scope>NUCLEOTIDE SEQUENCE [LARGE SCALE GENOMIC DNA]</scope>
</reference>
<sequence length="106" mass="11373">MGLRHIGARTQLPAGHLGRRALARGFAVTVKDVLFLELKEVLSSGGSRRPRACSRASRSLGQALSAFPSAPELGRDAPGWRLSLHSFVDRDAEGEARPCLSPPKES</sequence>
<keyword evidence="2" id="KW-1185">Reference proteome</keyword>
<proteinExistence type="predicted"/>
<accession>A0ABN8XNY8</accession>
<evidence type="ECO:0000313" key="1">
    <source>
        <dbReference type="EMBL" id="CAI9150658.1"/>
    </source>
</evidence>
<dbReference type="Proteomes" id="UP001176941">
    <property type="component" value="Unassembled WGS sequence"/>
</dbReference>
<name>A0ABN8XNY8_RANTA</name>
<dbReference type="EMBL" id="CATKSN020000973">
    <property type="protein sequence ID" value="CAI9150658.1"/>
    <property type="molecule type" value="Genomic_DNA"/>
</dbReference>
<comment type="caution">
    <text evidence="1">The sequence shown here is derived from an EMBL/GenBank/DDBJ whole genome shotgun (WGS) entry which is preliminary data.</text>
</comment>
<evidence type="ECO:0000313" key="2">
    <source>
        <dbReference type="Proteomes" id="UP001176941"/>
    </source>
</evidence>
<protein>
    <submittedName>
        <fullName evidence="1">Uncharacterized protein</fullName>
    </submittedName>
</protein>
<gene>
    <name evidence="1" type="ORF">MRATA1EN1_LOCUS32276</name>
</gene>
<organism evidence="1 2">
    <name type="scientific">Rangifer tarandus platyrhynchus</name>
    <name type="common">Svalbard reindeer</name>
    <dbReference type="NCBI Taxonomy" id="3082113"/>
    <lineage>
        <taxon>Eukaryota</taxon>
        <taxon>Metazoa</taxon>
        <taxon>Chordata</taxon>
        <taxon>Craniata</taxon>
        <taxon>Vertebrata</taxon>
        <taxon>Euteleostomi</taxon>
        <taxon>Mammalia</taxon>
        <taxon>Eutheria</taxon>
        <taxon>Laurasiatheria</taxon>
        <taxon>Artiodactyla</taxon>
        <taxon>Ruminantia</taxon>
        <taxon>Pecora</taxon>
        <taxon>Cervidae</taxon>
        <taxon>Odocoileinae</taxon>
        <taxon>Rangifer</taxon>
    </lineage>
</organism>